<dbReference type="SMART" id="SM00253">
    <property type="entry name" value="SOCS"/>
    <property type="match status" value="1"/>
</dbReference>
<dbReference type="InterPro" id="IPR051631">
    <property type="entry name" value="Ankyrin-KH/SAM_domain"/>
</dbReference>
<organism evidence="6 7">
    <name type="scientific">Pygocentrus nattereri</name>
    <name type="common">Red-bellied piranha</name>
    <dbReference type="NCBI Taxonomy" id="42514"/>
    <lineage>
        <taxon>Eukaryota</taxon>
        <taxon>Metazoa</taxon>
        <taxon>Chordata</taxon>
        <taxon>Craniata</taxon>
        <taxon>Vertebrata</taxon>
        <taxon>Euteleostomi</taxon>
        <taxon>Actinopterygii</taxon>
        <taxon>Neopterygii</taxon>
        <taxon>Teleostei</taxon>
        <taxon>Ostariophysi</taxon>
        <taxon>Characiformes</taxon>
        <taxon>Characoidei</taxon>
        <taxon>Pygocentrus</taxon>
    </lineage>
</organism>
<sequence length="578" mass="64077">MAGERRLQDAQVTHDPVAFPGSHQSYPWMTLPSWTIPRPVSLNASSHGDDEGPLIQAIRSGDADKVRDIMMSVTNPRSLMGPNKDGWTPLHEAAYYGQIDCLTILLAGDKTLKNQTPLILAVSRGHLACMKYLLKNGADPGIPTTSNDTPLYEACATFNVQMVQLLVQYGADVNQKCLDGWTVLHEAVTQNNQEICEILLDYGAMVCSPNLYGVTPLFLAAQCGCVKVLKFLLKNGADINSEAKDGATALYEACRNGHTEIVELLLSQSADANRPGKDGLLPLHVAAKGGSDGIVSMLIPTTSKTKIQQSGISPLHLAAENDEDDVLELLIQADFEINAVLAPKHSHMYEDRRITALYFAVDNSNIEAATMLLEAGADPNLDPFNPLLLAVRKDHVEMATLLMEHGANVNASIPTHPTTFPACVMLSVRNLTMLKCVMDHGGDAIACFQCEYSFKQHPNMDFTYISCELQYRPQMATHSCLQFCEMISHPMVNRWAGPMIDLLLDYVGHVKLCSRLNEQLEIYDSWAHIKEKSTLPKCLMQLCRLRIRQLMGTERLKYISTLPLPRRLIEYLNFKQQK</sequence>
<name>A0AAR2LMG0_PYGNA</name>
<feature type="repeat" description="ANK" evidence="4">
    <location>
        <begin position="85"/>
        <end position="106"/>
    </location>
</feature>
<dbReference type="SMART" id="SM00248">
    <property type="entry name" value="ANK"/>
    <property type="match status" value="11"/>
</dbReference>
<feature type="repeat" description="ANK" evidence="4">
    <location>
        <begin position="352"/>
        <end position="384"/>
    </location>
</feature>
<dbReference type="Gene3D" id="1.25.40.20">
    <property type="entry name" value="Ankyrin repeat-containing domain"/>
    <property type="match status" value="3"/>
</dbReference>
<dbReference type="PANTHER" id="PTHR23206:SF7">
    <property type="entry name" value="PROTEIN KINASE DOMAIN-CONTAINING PROTEIN"/>
    <property type="match status" value="1"/>
</dbReference>
<dbReference type="InterPro" id="IPR036036">
    <property type="entry name" value="SOCS_box-like_dom_sf"/>
</dbReference>
<feature type="repeat" description="ANK" evidence="4">
    <location>
        <begin position="113"/>
        <end position="145"/>
    </location>
</feature>
<evidence type="ECO:0000256" key="1">
    <source>
        <dbReference type="ARBA" id="ARBA00004906"/>
    </source>
</evidence>
<comment type="pathway">
    <text evidence="1">Protein modification; protein ubiquitination.</text>
</comment>
<dbReference type="GO" id="GO:0035556">
    <property type="term" value="P:intracellular signal transduction"/>
    <property type="evidence" value="ECO:0007669"/>
    <property type="project" value="InterPro"/>
</dbReference>
<proteinExistence type="predicted"/>
<dbReference type="CDD" id="cd03716">
    <property type="entry name" value="SOCS_ASB_like"/>
    <property type="match status" value="1"/>
</dbReference>
<dbReference type="SUPFAM" id="SSF48403">
    <property type="entry name" value="Ankyrin repeat"/>
    <property type="match status" value="1"/>
</dbReference>
<dbReference type="PROSITE" id="PS50088">
    <property type="entry name" value="ANK_REPEAT"/>
    <property type="match status" value="10"/>
</dbReference>
<dbReference type="SUPFAM" id="SSF158235">
    <property type="entry name" value="SOCS box-like"/>
    <property type="match status" value="1"/>
</dbReference>
<feature type="domain" description="SOCS box" evidence="5">
    <location>
        <begin position="515"/>
        <end position="578"/>
    </location>
</feature>
<feature type="repeat" description="ANK" evidence="4">
    <location>
        <begin position="382"/>
        <end position="414"/>
    </location>
</feature>
<dbReference type="Pfam" id="PF12796">
    <property type="entry name" value="Ank_2"/>
    <property type="match status" value="4"/>
</dbReference>
<dbReference type="InterPro" id="IPR036770">
    <property type="entry name" value="Ankyrin_rpt-contain_sf"/>
</dbReference>
<dbReference type="InterPro" id="IPR002110">
    <property type="entry name" value="Ankyrin_rpt"/>
</dbReference>
<feature type="repeat" description="ANK" evidence="4">
    <location>
        <begin position="310"/>
        <end position="342"/>
    </location>
</feature>
<evidence type="ECO:0000256" key="3">
    <source>
        <dbReference type="ARBA" id="ARBA00023043"/>
    </source>
</evidence>
<dbReference type="Ensembl" id="ENSPNAT00000074276.1">
    <property type="protein sequence ID" value="ENSPNAP00000077750.1"/>
    <property type="gene ID" value="ENSPNAG00000009543.2"/>
</dbReference>
<feature type="repeat" description="ANK" evidence="4">
    <location>
        <begin position="212"/>
        <end position="244"/>
    </location>
</feature>
<dbReference type="InterPro" id="IPR001496">
    <property type="entry name" value="SOCS_box"/>
</dbReference>
<feature type="repeat" description="ANK" evidence="4">
    <location>
        <begin position="278"/>
        <end position="310"/>
    </location>
</feature>
<dbReference type="GeneTree" id="ENSGT00940000155490"/>
<feature type="repeat" description="ANK" evidence="4">
    <location>
        <begin position="146"/>
        <end position="178"/>
    </location>
</feature>
<reference evidence="6 7" key="1">
    <citation type="submission" date="2020-10" db="EMBL/GenBank/DDBJ databases">
        <title>Pygocentrus nattereri (red-bellied piranha) genome, fPygNat1, primary haplotype.</title>
        <authorList>
            <person name="Myers G."/>
            <person name="Meyer A."/>
            <person name="Karagic N."/>
            <person name="Pippel M."/>
            <person name="Winkler S."/>
            <person name="Tracey A."/>
            <person name="Wood J."/>
            <person name="Formenti G."/>
            <person name="Howe K."/>
            <person name="Fedrigo O."/>
            <person name="Jarvis E.D."/>
        </authorList>
    </citation>
    <scope>NUCLEOTIDE SEQUENCE [LARGE SCALE GENOMIC DNA]</scope>
</reference>
<dbReference type="PROSITE" id="PS50225">
    <property type="entry name" value="SOCS"/>
    <property type="match status" value="1"/>
</dbReference>
<accession>A0AAR2LMG0</accession>
<protein>
    <recommendedName>
        <fullName evidence="5">SOCS box domain-containing protein</fullName>
    </recommendedName>
</protein>
<dbReference type="PROSITE" id="PS50297">
    <property type="entry name" value="ANK_REP_REGION"/>
    <property type="match status" value="9"/>
</dbReference>
<dbReference type="Proteomes" id="UP001501920">
    <property type="component" value="Chromosome 4"/>
</dbReference>
<dbReference type="Gene3D" id="1.10.750.20">
    <property type="entry name" value="SOCS box"/>
    <property type="match status" value="1"/>
</dbReference>
<dbReference type="SMART" id="SM00969">
    <property type="entry name" value="SOCS_box"/>
    <property type="match status" value="1"/>
</dbReference>
<keyword evidence="3 4" id="KW-0040">ANK repeat</keyword>
<dbReference type="Pfam" id="PF07525">
    <property type="entry name" value="SOCS_box"/>
    <property type="match status" value="1"/>
</dbReference>
<evidence type="ECO:0000313" key="7">
    <source>
        <dbReference type="Proteomes" id="UP001501920"/>
    </source>
</evidence>
<reference evidence="6" key="2">
    <citation type="submission" date="2025-08" db="UniProtKB">
        <authorList>
            <consortium name="Ensembl"/>
        </authorList>
    </citation>
    <scope>IDENTIFICATION</scope>
</reference>
<feature type="repeat" description="ANK" evidence="4">
    <location>
        <begin position="245"/>
        <end position="277"/>
    </location>
</feature>
<feature type="repeat" description="ANK" evidence="4">
    <location>
        <begin position="179"/>
        <end position="211"/>
    </location>
</feature>
<dbReference type="PANTHER" id="PTHR23206">
    <property type="entry name" value="MASK PROTEIN"/>
    <property type="match status" value="1"/>
</dbReference>
<keyword evidence="2" id="KW-0677">Repeat</keyword>
<evidence type="ECO:0000313" key="6">
    <source>
        <dbReference type="Ensembl" id="ENSPNAP00000077750.1"/>
    </source>
</evidence>
<evidence type="ECO:0000256" key="4">
    <source>
        <dbReference type="PROSITE-ProRule" id="PRU00023"/>
    </source>
</evidence>
<evidence type="ECO:0000256" key="2">
    <source>
        <dbReference type="ARBA" id="ARBA00022737"/>
    </source>
</evidence>
<keyword evidence="7" id="KW-1185">Reference proteome</keyword>
<dbReference type="PRINTS" id="PR01415">
    <property type="entry name" value="ANKYRIN"/>
</dbReference>
<reference evidence="6" key="3">
    <citation type="submission" date="2025-09" db="UniProtKB">
        <authorList>
            <consortium name="Ensembl"/>
        </authorList>
    </citation>
    <scope>IDENTIFICATION</scope>
</reference>
<dbReference type="GO" id="GO:0005737">
    <property type="term" value="C:cytoplasm"/>
    <property type="evidence" value="ECO:0007669"/>
    <property type="project" value="TreeGrafter"/>
</dbReference>
<dbReference type="GO" id="GO:0045087">
    <property type="term" value="P:innate immune response"/>
    <property type="evidence" value="ECO:0007669"/>
    <property type="project" value="TreeGrafter"/>
</dbReference>
<evidence type="ECO:0000259" key="5">
    <source>
        <dbReference type="PROSITE" id="PS50225"/>
    </source>
</evidence>
<dbReference type="AlphaFoldDB" id="A0AAR2LMG0"/>